<evidence type="ECO:0000256" key="4">
    <source>
        <dbReference type="PROSITE-ProRule" id="PRU00335"/>
    </source>
</evidence>
<dbReference type="EMBL" id="FZOY01000017">
    <property type="protein sequence ID" value="SNT40774.1"/>
    <property type="molecule type" value="Genomic_DNA"/>
</dbReference>
<dbReference type="Pfam" id="PF00440">
    <property type="entry name" value="TetR_N"/>
    <property type="match status" value="1"/>
</dbReference>
<dbReference type="SUPFAM" id="SSF46689">
    <property type="entry name" value="Homeodomain-like"/>
    <property type="match status" value="1"/>
</dbReference>
<sequence length="221" mass="24510">MQTDSEIKDGRELKGAAMRARLRAATEEIIAEVGVEAASGKAVAERCGVSRGAMLHHYPTRDDLIIDTARHFWQRARDVVVRQAEDVASGRSDVRTYVMTLYEEVFPSNALVTMLDLVVLGRTESRIGLAVNEILSDLFHAYEEFGVKALSRSQLPPEELRIIITFTVSTLRGLRIQNNIEPDRAKEAAVLDMLIASIEQRIAAAAHPAAEMPRQTDEDPT</sequence>
<dbReference type="InterPro" id="IPR009057">
    <property type="entry name" value="Homeodomain-like_sf"/>
</dbReference>
<dbReference type="PANTHER" id="PTHR47506:SF6">
    <property type="entry name" value="HTH-TYPE TRANSCRIPTIONAL REPRESSOR NEMR"/>
    <property type="match status" value="1"/>
</dbReference>
<proteinExistence type="predicted"/>
<keyword evidence="1" id="KW-0805">Transcription regulation</keyword>
<dbReference type="PROSITE" id="PS50977">
    <property type="entry name" value="HTH_TETR_2"/>
    <property type="match status" value="1"/>
</dbReference>
<dbReference type="AlphaFoldDB" id="A0A239MF88"/>
<evidence type="ECO:0000256" key="2">
    <source>
        <dbReference type="ARBA" id="ARBA00023125"/>
    </source>
</evidence>
<feature type="domain" description="HTH tetR-type" evidence="5">
    <location>
        <begin position="16"/>
        <end position="76"/>
    </location>
</feature>
<organism evidence="6 7">
    <name type="scientific">Tropicimonas sediminicola</name>
    <dbReference type="NCBI Taxonomy" id="1031541"/>
    <lineage>
        <taxon>Bacteria</taxon>
        <taxon>Pseudomonadati</taxon>
        <taxon>Pseudomonadota</taxon>
        <taxon>Alphaproteobacteria</taxon>
        <taxon>Rhodobacterales</taxon>
        <taxon>Roseobacteraceae</taxon>
        <taxon>Tropicimonas</taxon>
    </lineage>
</organism>
<dbReference type="Proteomes" id="UP000198426">
    <property type="component" value="Unassembled WGS sequence"/>
</dbReference>
<dbReference type="InterPro" id="IPR001647">
    <property type="entry name" value="HTH_TetR"/>
</dbReference>
<protein>
    <submittedName>
        <fullName evidence="6">Transcriptional regulator, TetR family</fullName>
    </submittedName>
</protein>
<dbReference type="PRINTS" id="PR00455">
    <property type="entry name" value="HTHTETR"/>
</dbReference>
<evidence type="ECO:0000256" key="1">
    <source>
        <dbReference type="ARBA" id="ARBA00023015"/>
    </source>
</evidence>
<keyword evidence="2 4" id="KW-0238">DNA-binding</keyword>
<dbReference type="Gene3D" id="1.10.357.10">
    <property type="entry name" value="Tetracycline Repressor, domain 2"/>
    <property type="match status" value="1"/>
</dbReference>
<gene>
    <name evidence="6" type="ORF">SAMN05421757_11720</name>
</gene>
<dbReference type="GO" id="GO:0003677">
    <property type="term" value="F:DNA binding"/>
    <property type="evidence" value="ECO:0007669"/>
    <property type="project" value="UniProtKB-UniRule"/>
</dbReference>
<evidence type="ECO:0000256" key="3">
    <source>
        <dbReference type="ARBA" id="ARBA00023163"/>
    </source>
</evidence>
<evidence type="ECO:0000313" key="6">
    <source>
        <dbReference type="EMBL" id="SNT40774.1"/>
    </source>
</evidence>
<feature type="DNA-binding region" description="H-T-H motif" evidence="4">
    <location>
        <begin position="39"/>
        <end position="58"/>
    </location>
</feature>
<reference evidence="6 7" key="1">
    <citation type="submission" date="2017-06" db="EMBL/GenBank/DDBJ databases">
        <authorList>
            <person name="Kim H.J."/>
            <person name="Triplett B.A."/>
        </authorList>
    </citation>
    <scope>NUCLEOTIDE SEQUENCE [LARGE SCALE GENOMIC DNA]</scope>
    <source>
        <strain evidence="6 7">DSM 29339</strain>
    </source>
</reference>
<evidence type="ECO:0000313" key="7">
    <source>
        <dbReference type="Proteomes" id="UP000198426"/>
    </source>
</evidence>
<keyword evidence="3" id="KW-0804">Transcription</keyword>
<accession>A0A239MF88</accession>
<keyword evidence="7" id="KW-1185">Reference proteome</keyword>
<evidence type="ECO:0000259" key="5">
    <source>
        <dbReference type="PROSITE" id="PS50977"/>
    </source>
</evidence>
<name>A0A239MF88_9RHOB</name>
<dbReference type="PANTHER" id="PTHR47506">
    <property type="entry name" value="TRANSCRIPTIONAL REGULATORY PROTEIN"/>
    <property type="match status" value="1"/>
</dbReference>